<protein>
    <submittedName>
        <fullName evidence="1">Uncharacterized protein</fullName>
    </submittedName>
</protein>
<gene>
    <name evidence="1" type="ORF">PYW08_011205</name>
</gene>
<sequence>MKLLFCFYVILLVAAVFAEINPICLQDKKVGNCRASIPSFFYNRKTRKCEGFTYGGCNGNDNRFGSKEECEAVCGASYSSNSSE</sequence>
<accession>A0ACC2Q3X9</accession>
<name>A0ACC2Q3X9_9NEOP</name>
<comment type="caution">
    <text evidence="1">The sequence shown here is derived from an EMBL/GenBank/DDBJ whole genome shotgun (WGS) entry which is preliminary data.</text>
</comment>
<dbReference type="Proteomes" id="UP001231649">
    <property type="component" value="Chromosome 29"/>
</dbReference>
<proteinExistence type="predicted"/>
<organism evidence="1 2">
    <name type="scientific">Mythimna loreyi</name>
    <dbReference type="NCBI Taxonomy" id="667449"/>
    <lineage>
        <taxon>Eukaryota</taxon>
        <taxon>Metazoa</taxon>
        <taxon>Ecdysozoa</taxon>
        <taxon>Arthropoda</taxon>
        <taxon>Hexapoda</taxon>
        <taxon>Insecta</taxon>
        <taxon>Pterygota</taxon>
        <taxon>Neoptera</taxon>
        <taxon>Endopterygota</taxon>
        <taxon>Lepidoptera</taxon>
        <taxon>Glossata</taxon>
        <taxon>Ditrysia</taxon>
        <taxon>Noctuoidea</taxon>
        <taxon>Noctuidae</taxon>
        <taxon>Noctuinae</taxon>
        <taxon>Hadenini</taxon>
        <taxon>Mythimna</taxon>
    </lineage>
</organism>
<evidence type="ECO:0000313" key="1">
    <source>
        <dbReference type="EMBL" id="KAJ8707071.1"/>
    </source>
</evidence>
<reference evidence="1" key="1">
    <citation type="submission" date="2023-03" db="EMBL/GenBank/DDBJ databases">
        <title>Chromosome-level genomes of two armyworms, Mythimna separata and Mythimna loreyi, provide insights into the biosynthesis and reception of sex pheromones.</title>
        <authorList>
            <person name="Zhao H."/>
        </authorList>
    </citation>
    <scope>NUCLEOTIDE SEQUENCE</scope>
    <source>
        <strain evidence="1">BeijingLab</strain>
    </source>
</reference>
<keyword evidence="2" id="KW-1185">Reference proteome</keyword>
<evidence type="ECO:0000313" key="2">
    <source>
        <dbReference type="Proteomes" id="UP001231649"/>
    </source>
</evidence>
<dbReference type="EMBL" id="CM056805">
    <property type="protein sequence ID" value="KAJ8707071.1"/>
    <property type="molecule type" value="Genomic_DNA"/>
</dbReference>